<feature type="transmembrane region" description="Helical" evidence="6">
    <location>
        <begin position="496"/>
        <end position="516"/>
    </location>
</feature>
<dbReference type="GO" id="GO:0016020">
    <property type="term" value="C:membrane"/>
    <property type="evidence" value="ECO:0007669"/>
    <property type="project" value="UniProtKB-SubCell"/>
</dbReference>
<feature type="transmembrane region" description="Helical" evidence="6">
    <location>
        <begin position="306"/>
        <end position="324"/>
    </location>
</feature>
<keyword evidence="9" id="KW-1185">Reference proteome</keyword>
<dbReference type="InParanoid" id="E4X555"/>
<evidence type="ECO:0000256" key="4">
    <source>
        <dbReference type="ARBA" id="ARBA00023136"/>
    </source>
</evidence>
<accession>E4X555</accession>
<feature type="transmembrane region" description="Helical" evidence="6">
    <location>
        <begin position="569"/>
        <end position="588"/>
    </location>
</feature>
<feature type="transmembrane region" description="Helical" evidence="6">
    <location>
        <begin position="536"/>
        <end position="557"/>
    </location>
</feature>
<evidence type="ECO:0000259" key="7">
    <source>
        <dbReference type="PROSITE" id="PS50850"/>
    </source>
</evidence>
<feature type="transmembrane region" description="Helical" evidence="6">
    <location>
        <begin position="193"/>
        <end position="211"/>
    </location>
</feature>
<gene>
    <name evidence="8" type="ORF">GSOID_T00002284001</name>
</gene>
<feature type="transmembrane region" description="Helical" evidence="6">
    <location>
        <begin position="223"/>
        <end position="247"/>
    </location>
</feature>
<dbReference type="SUPFAM" id="SSF103473">
    <property type="entry name" value="MFS general substrate transporter"/>
    <property type="match status" value="1"/>
</dbReference>
<dbReference type="OrthoDB" id="5296287at2759"/>
<dbReference type="InterPro" id="IPR020846">
    <property type="entry name" value="MFS_dom"/>
</dbReference>
<dbReference type="Gene3D" id="1.20.1250.20">
    <property type="entry name" value="MFS general substrate transporter like domains"/>
    <property type="match status" value="1"/>
</dbReference>
<evidence type="ECO:0000256" key="1">
    <source>
        <dbReference type="ARBA" id="ARBA00004141"/>
    </source>
</evidence>
<sequence length="661" mass="73703">MDEKKDNKGFDEIWEYVPGFSAKQLFLTVITGLISFQDGYMTMWPIFAVYTPKTYYCNSDARLTANFHANQTLFNGVQDLCSTADYCYTDEIQFGNSTGNSRKRRSGGGGGGSTKSEGVCGIVQIDNFSPGITSNDSCKICHEFEDFAISSVPLDTERDLCPDDYFYSDEFINETLVTDFQLVCDKQVVRETVFSLGGVGLAIGSFVGGGLTDTLGRKKVMLWASLLMVITIGIAGWANNLVFIMIFWTLTKVLSQVKYLAYSSFTLEIVSPSWRAFAGQMNHIYYALGCISASVVSYYFRDWRNFTFATTAVCSPLLLFWIFVPESPRWLILKRRSSEAKGAIKKLIGVNAEKIDPIFYKNLENVELEELDEEVDEFVGSTHIGSMGSLVKSSLSLNKRPSVAHTGTLGLIKEEDSLTESDEKTIKDIFRFPIFSKALVIIFFAFFVIAMVFMGISYNAAELPGTIWANNAINGLLDCIAQFIIIIVMQKIGRRHLLFGVLWGTGITYMASEIVLQQLDLENMDENEISLIKNSSRWLAFTGKFFISAAFSVIYTYSAEVFPTTVRTIALGFGSLGGGLGNVIAPYILQLQKPPISIRWLPAAIFSASCIIVAFFLLLLPETKGKDLFETMGEAEKVYNKESKKNSQNEDRKQYEPVDTA</sequence>
<dbReference type="Proteomes" id="UP000001307">
    <property type="component" value="Unassembled WGS sequence"/>
</dbReference>
<feature type="transmembrane region" description="Helical" evidence="6">
    <location>
        <begin position="468"/>
        <end position="489"/>
    </location>
</feature>
<feature type="domain" description="Major facilitator superfamily (MFS) profile" evidence="7">
    <location>
        <begin position="122"/>
        <end position="625"/>
    </location>
</feature>
<organism evidence="8">
    <name type="scientific">Oikopleura dioica</name>
    <name type="common">Tunicate</name>
    <dbReference type="NCBI Taxonomy" id="34765"/>
    <lineage>
        <taxon>Eukaryota</taxon>
        <taxon>Metazoa</taxon>
        <taxon>Chordata</taxon>
        <taxon>Tunicata</taxon>
        <taxon>Appendicularia</taxon>
        <taxon>Copelata</taxon>
        <taxon>Oikopleuridae</taxon>
        <taxon>Oikopleura</taxon>
    </lineage>
</organism>
<comment type="subcellular location">
    <subcellularLocation>
        <location evidence="1">Membrane</location>
        <topology evidence="1">Multi-pass membrane protein</topology>
    </subcellularLocation>
</comment>
<keyword evidence="4 6" id="KW-0472">Membrane</keyword>
<evidence type="ECO:0000256" key="5">
    <source>
        <dbReference type="SAM" id="MobiDB-lite"/>
    </source>
</evidence>
<protein>
    <recommendedName>
        <fullName evidence="7">Major facilitator superfamily (MFS) profile domain-containing protein</fullName>
    </recommendedName>
</protein>
<name>E4X555_OIKDI</name>
<dbReference type="InterPro" id="IPR036259">
    <property type="entry name" value="MFS_trans_sf"/>
</dbReference>
<evidence type="ECO:0000256" key="6">
    <source>
        <dbReference type="SAM" id="Phobius"/>
    </source>
</evidence>
<dbReference type="EMBL" id="FN653025">
    <property type="protein sequence ID" value="CBY18424.1"/>
    <property type="molecule type" value="Genomic_DNA"/>
</dbReference>
<feature type="transmembrane region" description="Helical" evidence="6">
    <location>
        <begin position="600"/>
        <end position="620"/>
    </location>
</feature>
<dbReference type="PANTHER" id="PTHR24064">
    <property type="entry name" value="SOLUTE CARRIER FAMILY 22 MEMBER"/>
    <property type="match status" value="1"/>
</dbReference>
<dbReference type="GO" id="GO:0022857">
    <property type="term" value="F:transmembrane transporter activity"/>
    <property type="evidence" value="ECO:0007669"/>
    <property type="project" value="InterPro"/>
</dbReference>
<feature type="transmembrane region" description="Helical" evidence="6">
    <location>
        <begin position="284"/>
        <end position="300"/>
    </location>
</feature>
<dbReference type="PROSITE" id="PS50850">
    <property type="entry name" value="MFS"/>
    <property type="match status" value="1"/>
</dbReference>
<feature type="region of interest" description="Disordered" evidence="5">
    <location>
        <begin position="640"/>
        <end position="661"/>
    </location>
</feature>
<keyword evidence="2 6" id="KW-0812">Transmembrane</keyword>
<dbReference type="InterPro" id="IPR005828">
    <property type="entry name" value="MFS_sugar_transport-like"/>
</dbReference>
<evidence type="ECO:0000313" key="9">
    <source>
        <dbReference type="Proteomes" id="UP000001307"/>
    </source>
</evidence>
<keyword evidence="3 6" id="KW-1133">Transmembrane helix</keyword>
<dbReference type="Pfam" id="PF00083">
    <property type="entry name" value="Sugar_tr"/>
    <property type="match status" value="2"/>
</dbReference>
<dbReference type="AlphaFoldDB" id="E4X555"/>
<evidence type="ECO:0000256" key="3">
    <source>
        <dbReference type="ARBA" id="ARBA00022989"/>
    </source>
</evidence>
<proteinExistence type="predicted"/>
<evidence type="ECO:0000256" key="2">
    <source>
        <dbReference type="ARBA" id="ARBA00022692"/>
    </source>
</evidence>
<evidence type="ECO:0000313" key="8">
    <source>
        <dbReference type="EMBL" id="CBY18424.1"/>
    </source>
</evidence>
<feature type="transmembrane region" description="Helical" evidence="6">
    <location>
        <begin position="434"/>
        <end position="456"/>
    </location>
</feature>
<reference evidence="8" key="1">
    <citation type="journal article" date="2010" name="Science">
        <title>Plasticity of animal genome architecture unmasked by rapid evolution of a pelagic tunicate.</title>
        <authorList>
            <person name="Denoeud F."/>
            <person name="Henriet S."/>
            <person name="Mungpakdee S."/>
            <person name="Aury J.M."/>
            <person name="Da Silva C."/>
            <person name="Brinkmann H."/>
            <person name="Mikhaleva J."/>
            <person name="Olsen L.C."/>
            <person name="Jubin C."/>
            <person name="Canestro C."/>
            <person name="Bouquet J.M."/>
            <person name="Danks G."/>
            <person name="Poulain J."/>
            <person name="Campsteijn C."/>
            <person name="Adamski M."/>
            <person name="Cross I."/>
            <person name="Yadetie F."/>
            <person name="Muffato M."/>
            <person name="Louis A."/>
            <person name="Butcher S."/>
            <person name="Tsagkogeorga G."/>
            <person name="Konrad A."/>
            <person name="Singh S."/>
            <person name="Jensen M.F."/>
            <person name="Cong E.H."/>
            <person name="Eikeseth-Otteraa H."/>
            <person name="Noel B."/>
            <person name="Anthouard V."/>
            <person name="Porcel B.M."/>
            <person name="Kachouri-Lafond R."/>
            <person name="Nishino A."/>
            <person name="Ugolini M."/>
            <person name="Chourrout P."/>
            <person name="Nishida H."/>
            <person name="Aasland R."/>
            <person name="Huzurbazar S."/>
            <person name="Westhof E."/>
            <person name="Delsuc F."/>
            <person name="Lehrach H."/>
            <person name="Reinhardt R."/>
            <person name="Weissenbach J."/>
            <person name="Roy S.W."/>
            <person name="Artiguenave F."/>
            <person name="Postlethwait J.H."/>
            <person name="Manak J.R."/>
            <person name="Thompson E.M."/>
            <person name="Jaillon O."/>
            <person name="Du Pasquier L."/>
            <person name="Boudinot P."/>
            <person name="Liberles D.A."/>
            <person name="Volff J.N."/>
            <person name="Philippe H."/>
            <person name="Lenhard B."/>
            <person name="Roest Crollius H."/>
            <person name="Wincker P."/>
            <person name="Chourrout D."/>
        </authorList>
    </citation>
    <scope>NUCLEOTIDE SEQUENCE [LARGE SCALE GENOMIC DNA]</scope>
</reference>